<dbReference type="OrthoDB" id="67359at2759"/>
<evidence type="ECO:0000313" key="10">
    <source>
        <dbReference type="Proteomes" id="UP000794436"/>
    </source>
</evidence>
<dbReference type="PANTHER" id="PTHR23055:SF178">
    <property type="entry name" value="NEUROCALCIN HOMOLOG"/>
    <property type="match status" value="1"/>
</dbReference>
<evidence type="ECO:0000259" key="8">
    <source>
        <dbReference type="PROSITE" id="PS50222"/>
    </source>
</evidence>
<evidence type="ECO:0000256" key="1">
    <source>
        <dbReference type="ARBA" id="ARBA00006049"/>
    </source>
</evidence>
<proteinExistence type="inferred from homology"/>
<dbReference type="PROSITE" id="PS50222">
    <property type="entry name" value="EF_HAND_2"/>
    <property type="match status" value="2"/>
</dbReference>
<dbReference type="InterPro" id="IPR002048">
    <property type="entry name" value="EF_hand_dom"/>
</dbReference>
<evidence type="ECO:0000256" key="6">
    <source>
        <dbReference type="ARBA" id="ARBA00023288"/>
    </source>
</evidence>
<feature type="domain" description="EF-hand" evidence="8">
    <location>
        <begin position="373"/>
        <end position="408"/>
    </location>
</feature>
<evidence type="ECO:0000313" key="9">
    <source>
        <dbReference type="EMBL" id="TMW59197.1"/>
    </source>
</evidence>
<dbReference type="AlphaFoldDB" id="A0A8K1C9S6"/>
<dbReference type="SMART" id="SM00054">
    <property type="entry name" value="EFh"/>
    <property type="match status" value="4"/>
</dbReference>
<dbReference type="PROSITE" id="PS00018">
    <property type="entry name" value="EF_HAND_1"/>
    <property type="match status" value="4"/>
</dbReference>
<keyword evidence="5" id="KW-0106">Calcium</keyword>
<evidence type="ECO:0000256" key="4">
    <source>
        <dbReference type="ARBA" id="ARBA00022737"/>
    </source>
</evidence>
<keyword evidence="2" id="KW-0519">Myristate</keyword>
<protein>
    <recommendedName>
        <fullName evidence="8">EF-hand domain-containing protein</fullName>
    </recommendedName>
</protein>
<keyword evidence="4" id="KW-0677">Repeat</keyword>
<gene>
    <name evidence="9" type="ORF">Poli38472_007342</name>
</gene>
<dbReference type="PANTHER" id="PTHR23055">
    <property type="entry name" value="CALCIUM BINDING PROTEINS"/>
    <property type="match status" value="1"/>
</dbReference>
<evidence type="ECO:0000256" key="2">
    <source>
        <dbReference type="ARBA" id="ARBA00022707"/>
    </source>
</evidence>
<accession>A0A8K1C9S6</accession>
<keyword evidence="10" id="KW-1185">Reference proteome</keyword>
<evidence type="ECO:0000256" key="5">
    <source>
        <dbReference type="ARBA" id="ARBA00022837"/>
    </source>
</evidence>
<reference evidence="9" key="1">
    <citation type="submission" date="2019-03" db="EMBL/GenBank/DDBJ databases">
        <title>Long read genome sequence of the mycoparasitic Pythium oligandrum ATCC 38472 isolated from sugarbeet rhizosphere.</title>
        <authorList>
            <person name="Gaulin E."/>
        </authorList>
    </citation>
    <scope>NUCLEOTIDE SEQUENCE</scope>
    <source>
        <strain evidence="9">ATCC 38472_TT</strain>
    </source>
</reference>
<dbReference type="Proteomes" id="UP000794436">
    <property type="component" value="Unassembled WGS sequence"/>
</dbReference>
<evidence type="ECO:0000256" key="3">
    <source>
        <dbReference type="ARBA" id="ARBA00022723"/>
    </source>
</evidence>
<dbReference type="GO" id="GO:0005509">
    <property type="term" value="F:calcium ion binding"/>
    <property type="evidence" value="ECO:0007669"/>
    <property type="project" value="InterPro"/>
</dbReference>
<sequence length="520" mass="58889">MGNALTNGSVLIVITEDSLLRDYKNATVEDYRMAKSNFDSLQETVGDKMTVNEEEFDEIFSLICQDPAEHFSLFDSWSLGKVDVMEVFAVIIVYCKSPFAVKIPLLFDLFDFDHSQEISQTELVLLMLCATRGLCKVVGLERPDTVELELIAQSAFGSIDRDHNNQISLSELTYWITHEPSLMHYLKRFACTRLIYDNQQQYDTMMKQLCDSFVQFSAAVSSMAAALEDQAAGLRHRKQLGCTVGTCAEVIKRHIPQTEPQELTYLIQAMQSAMQRHYPPNGHHPDPGIISLDVFCIVVSSYVAFVVADEDHQRLIDLKELKILLWLVHGKEPTPPIVTSFMQSLDRDENGALNAVEWVSYAVENDARTGDLALSTQLQLLFTLSDRNGDAVLSIQELINGLRPILLEALMKSVGVPPRTPRLPNAQSDSGEHGADGYASTEQDELELDPVMAALRSRRQSQVETIQSLIAVLANELMEVMDKNQSRRIEWFEFRQHLDYLHKRIDETKTYIRDHVLQTK</sequence>
<comment type="caution">
    <text evidence="9">The sequence shown here is derived from an EMBL/GenBank/DDBJ whole genome shotgun (WGS) entry which is preliminary data.</text>
</comment>
<dbReference type="Gene3D" id="1.10.238.10">
    <property type="entry name" value="EF-hand"/>
    <property type="match status" value="3"/>
</dbReference>
<dbReference type="InterPro" id="IPR018247">
    <property type="entry name" value="EF_Hand_1_Ca_BS"/>
</dbReference>
<dbReference type="EMBL" id="SPLM01000110">
    <property type="protein sequence ID" value="TMW59197.1"/>
    <property type="molecule type" value="Genomic_DNA"/>
</dbReference>
<name>A0A8K1C9S6_PYTOL</name>
<dbReference type="InterPro" id="IPR011992">
    <property type="entry name" value="EF-hand-dom_pair"/>
</dbReference>
<organism evidence="9 10">
    <name type="scientific">Pythium oligandrum</name>
    <name type="common">Mycoparasitic fungus</name>
    <dbReference type="NCBI Taxonomy" id="41045"/>
    <lineage>
        <taxon>Eukaryota</taxon>
        <taxon>Sar</taxon>
        <taxon>Stramenopiles</taxon>
        <taxon>Oomycota</taxon>
        <taxon>Peronosporomycetes</taxon>
        <taxon>Pythiales</taxon>
        <taxon>Pythiaceae</taxon>
        <taxon>Pythium</taxon>
    </lineage>
</organism>
<keyword evidence="3" id="KW-0479">Metal-binding</keyword>
<evidence type="ECO:0000256" key="7">
    <source>
        <dbReference type="SAM" id="MobiDB-lite"/>
    </source>
</evidence>
<feature type="domain" description="EF-hand" evidence="8">
    <location>
        <begin position="147"/>
        <end position="182"/>
    </location>
</feature>
<keyword evidence="6" id="KW-0449">Lipoprotein</keyword>
<dbReference type="InterPro" id="IPR028846">
    <property type="entry name" value="Recoverin"/>
</dbReference>
<feature type="region of interest" description="Disordered" evidence="7">
    <location>
        <begin position="417"/>
        <end position="443"/>
    </location>
</feature>
<comment type="similarity">
    <text evidence="1">Belongs to the recoverin family.</text>
</comment>
<dbReference type="SUPFAM" id="SSF47473">
    <property type="entry name" value="EF-hand"/>
    <property type="match status" value="2"/>
</dbReference>